<name>A0A645FAK8_9ZZZZ</name>
<reference evidence="2" key="1">
    <citation type="submission" date="2019-08" db="EMBL/GenBank/DDBJ databases">
        <authorList>
            <person name="Kucharzyk K."/>
            <person name="Murdoch R.W."/>
            <person name="Higgins S."/>
            <person name="Loffler F."/>
        </authorList>
    </citation>
    <scope>NUCLEOTIDE SEQUENCE</scope>
</reference>
<evidence type="ECO:0000313" key="2">
    <source>
        <dbReference type="EMBL" id="MPN10646.1"/>
    </source>
</evidence>
<protein>
    <submittedName>
        <fullName evidence="2">Uncharacterized protein</fullName>
    </submittedName>
</protein>
<dbReference type="EMBL" id="VSSQ01056813">
    <property type="protein sequence ID" value="MPN10646.1"/>
    <property type="molecule type" value="Genomic_DNA"/>
</dbReference>
<keyword evidence="1" id="KW-0812">Transmembrane</keyword>
<accession>A0A645FAK8</accession>
<dbReference type="AlphaFoldDB" id="A0A645FAK8"/>
<gene>
    <name evidence="2" type="ORF">SDC9_157941</name>
</gene>
<keyword evidence="1" id="KW-1133">Transmembrane helix</keyword>
<organism evidence="2">
    <name type="scientific">bioreactor metagenome</name>
    <dbReference type="NCBI Taxonomy" id="1076179"/>
    <lineage>
        <taxon>unclassified sequences</taxon>
        <taxon>metagenomes</taxon>
        <taxon>ecological metagenomes</taxon>
    </lineage>
</organism>
<evidence type="ECO:0000256" key="1">
    <source>
        <dbReference type="SAM" id="Phobius"/>
    </source>
</evidence>
<proteinExistence type="predicted"/>
<comment type="caution">
    <text evidence="2">The sequence shown here is derived from an EMBL/GenBank/DDBJ whole genome shotgun (WGS) entry which is preliminary data.</text>
</comment>
<keyword evidence="1" id="KW-0472">Membrane</keyword>
<sequence>MVLALYGIIVVALIPGVLVSYFTEIKSMKENETIIQFLDKLENLPNLSKDELAKISDNVKQRRYKI</sequence>
<feature type="transmembrane region" description="Helical" evidence="1">
    <location>
        <begin position="6"/>
        <end position="23"/>
    </location>
</feature>